<feature type="transmembrane region" description="Helical" evidence="9">
    <location>
        <begin position="160"/>
        <end position="182"/>
    </location>
</feature>
<keyword evidence="5" id="KW-0256">Endoplasmic reticulum</keyword>
<dbReference type="GO" id="GO:0004577">
    <property type="term" value="F:N-acetylglucosaminyldiphosphodolichol N-acetylglucosaminyltransferase activity"/>
    <property type="evidence" value="ECO:0007669"/>
    <property type="project" value="TreeGrafter"/>
</dbReference>
<dbReference type="AlphaFoldDB" id="A0AAV9IV25"/>
<keyword evidence="7 9" id="KW-0472">Membrane</keyword>
<keyword evidence="4 9" id="KW-0812">Transmembrane</keyword>
<accession>A0AAV9IV25</accession>
<protein>
    <recommendedName>
        <fullName evidence="3">UDP-N-acetylglucosamine transferase subunit ALG14</fullName>
    </recommendedName>
</protein>
<dbReference type="EMBL" id="JANCYW010000006">
    <property type="protein sequence ID" value="KAK4535928.1"/>
    <property type="molecule type" value="Genomic_DNA"/>
</dbReference>
<dbReference type="PANTHER" id="PTHR12154">
    <property type="entry name" value="GLYCOSYL TRANSFERASE-RELATED"/>
    <property type="match status" value="1"/>
</dbReference>
<gene>
    <name evidence="10" type="ORF">CDCA_CDCA06G1953</name>
</gene>
<dbReference type="Gene3D" id="3.40.50.2000">
    <property type="entry name" value="Glycogen Phosphorylase B"/>
    <property type="match status" value="1"/>
</dbReference>
<feature type="transmembrane region" description="Helical" evidence="9">
    <location>
        <begin position="202"/>
        <end position="222"/>
    </location>
</feature>
<name>A0AAV9IV25_CYACA</name>
<sequence length="291" mass="32807">MHRAVVLWGCWVAVLVAVVVTALRVMLEQRGRRRQHVQRADEWRRRRRQAVETPDRPKDGCSADAQAAHETFSSSTRPVHVVVVLGSGGHTTEMLALLRGDHGLWGLPADAPPVDVSFVYAATDRRTPTWRQRFAEALPPSWRVLGWHAIPRAREVGQNWLSTVFTSVAALLASWRLLLWWWWRSQTPWLGRQRPPACSFPAVIICNGPGTCIPLCAAAWMMRVLRRIGNGGGALCPTTDRPRLVFVETVARVQHLSVSGRCLYGCADRVIVQWAPLARRYPLCEFYGRLV</sequence>
<dbReference type="Proteomes" id="UP001301350">
    <property type="component" value="Unassembled WGS sequence"/>
</dbReference>
<evidence type="ECO:0000256" key="4">
    <source>
        <dbReference type="ARBA" id="ARBA00022692"/>
    </source>
</evidence>
<feature type="transmembrane region" description="Helical" evidence="9">
    <location>
        <begin position="6"/>
        <end position="27"/>
    </location>
</feature>
<evidence type="ECO:0000256" key="9">
    <source>
        <dbReference type="SAM" id="Phobius"/>
    </source>
</evidence>
<evidence type="ECO:0000256" key="2">
    <source>
        <dbReference type="ARBA" id="ARBA00009731"/>
    </source>
</evidence>
<dbReference type="Pfam" id="PF08660">
    <property type="entry name" value="Alg14"/>
    <property type="match status" value="1"/>
</dbReference>
<comment type="similarity">
    <text evidence="2">Belongs to the ALG14 family.</text>
</comment>
<keyword evidence="6 9" id="KW-1133">Transmembrane helix</keyword>
<comment type="subcellular location">
    <subcellularLocation>
        <location evidence="1">Endoplasmic reticulum membrane</location>
        <topology evidence="1">Single-pass membrane protein</topology>
    </subcellularLocation>
</comment>
<feature type="region of interest" description="Disordered" evidence="8">
    <location>
        <begin position="36"/>
        <end position="73"/>
    </location>
</feature>
<evidence type="ECO:0000256" key="8">
    <source>
        <dbReference type="SAM" id="MobiDB-lite"/>
    </source>
</evidence>
<dbReference type="InterPro" id="IPR013969">
    <property type="entry name" value="Oligosacch_biosynth_Alg14"/>
</dbReference>
<evidence type="ECO:0000313" key="10">
    <source>
        <dbReference type="EMBL" id="KAK4535928.1"/>
    </source>
</evidence>
<evidence type="ECO:0000256" key="3">
    <source>
        <dbReference type="ARBA" id="ARBA00017467"/>
    </source>
</evidence>
<dbReference type="GO" id="GO:0006488">
    <property type="term" value="P:dolichol-linked oligosaccharide biosynthetic process"/>
    <property type="evidence" value="ECO:0007669"/>
    <property type="project" value="InterPro"/>
</dbReference>
<evidence type="ECO:0000256" key="5">
    <source>
        <dbReference type="ARBA" id="ARBA00022824"/>
    </source>
</evidence>
<proteinExistence type="inferred from homology"/>
<evidence type="ECO:0000256" key="6">
    <source>
        <dbReference type="ARBA" id="ARBA00022989"/>
    </source>
</evidence>
<feature type="compositionally biased region" description="Basic and acidic residues" evidence="8">
    <location>
        <begin position="38"/>
        <end position="61"/>
    </location>
</feature>
<reference evidence="10 11" key="1">
    <citation type="submission" date="2022-07" db="EMBL/GenBank/DDBJ databases">
        <title>Genome-wide signatures of adaptation to extreme environments.</title>
        <authorList>
            <person name="Cho C.H."/>
            <person name="Yoon H.S."/>
        </authorList>
    </citation>
    <scope>NUCLEOTIDE SEQUENCE [LARGE SCALE GENOMIC DNA]</scope>
    <source>
        <strain evidence="10 11">DBV 063 E5</strain>
    </source>
</reference>
<comment type="caution">
    <text evidence="10">The sequence shown here is derived from an EMBL/GenBank/DDBJ whole genome shotgun (WGS) entry which is preliminary data.</text>
</comment>
<dbReference type="PANTHER" id="PTHR12154:SF4">
    <property type="entry name" value="UDP-N-ACETYLGLUCOSAMINE TRANSFERASE SUBUNIT ALG14 HOMOLOG"/>
    <property type="match status" value="1"/>
</dbReference>
<keyword evidence="11" id="KW-1185">Reference proteome</keyword>
<organism evidence="10 11">
    <name type="scientific">Cyanidium caldarium</name>
    <name type="common">Red alga</name>
    <dbReference type="NCBI Taxonomy" id="2771"/>
    <lineage>
        <taxon>Eukaryota</taxon>
        <taxon>Rhodophyta</taxon>
        <taxon>Bangiophyceae</taxon>
        <taxon>Cyanidiales</taxon>
        <taxon>Cyanidiaceae</taxon>
        <taxon>Cyanidium</taxon>
    </lineage>
</organism>
<evidence type="ECO:0000313" key="11">
    <source>
        <dbReference type="Proteomes" id="UP001301350"/>
    </source>
</evidence>
<evidence type="ECO:0000256" key="7">
    <source>
        <dbReference type="ARBA" id="ARBA00023136"/>
    </source>
</evidence>
<dbReference type="GO" id="GO:0043541">
    <property type="term" value="C:UDP-N-acetylglucosamine transferase complex"/>
    <property type="evidence" value="ECO:0007669"/>
    <property type="project" value="TreeGrafter"/>
</dbReference>
<evidence type="ECO:0000256" key="1">
    <source>
        <dbReference type="ARBA" id="ARBA00004389"/>
    </source>
</evidence>